<evidence type="ECO:0000313" key="4">
    <source>
        <dbReference type="Proteomes" id="UP000186456"/>
    </source>
</evidence>
<proteinExistence type="predicted"/>
<reference evidence="3 4" key="1">
    <citation type="submission" date="2016-10" db="EMBL/GenBank/DDBJ databases">
        <authorList>
            <person name="de Groot N.N."/>
        </authorList>
    </citation>
    <scope>NUCLEOTIDE SEQUENCE [LARGE SCALE GENOMIC DNA]</scope>
    <source>
        <strain evidence="3 4">StLB037</strain>
    </source>
</reference>
<sequence length="332" mass="37200">MVRPDSDQPSTTRDQLVPFDDRLPRPRRARFQIYGRRVELARRLSRREESCIKRVQQNPSNHGGVPARAPTRQLAIIIQISRDLGEWSPRQEFAKNLTDVFRFRLVNSVARTRRVSLDAWHPPVPMRWHPGCGVPCESPPHRVAGCSLGLDPNLTLSKQHQLLQHEIVELGVDAFAGNDHANISTWRTDVEHVAETARDPRRLGHDHRVELACVKALEHRRPGGFWASLFGSRSVVVLILGHDPPSAPKHFGTAVFDLLGDPLVLVNGLSRVDGDTWCRLACKLHCPILAEVCLYTSTAAAVAFAGLLVMIMRSDEVRGILTDLVRRALTVQ</sequence>
<accession>A0A1H0RLM6</accession>
<dbReference type="InterPro" id="IPR025338">
    <property type="entry name" value="DUF4244"/>
</dbReference>
<feature type="transmembrane region" description="Helical" evidence="2">
    <location>
        <begin position="288"/>
        <end position="311"/>
    </location>
</feature>
<evidence type="ECO:0000256" key="2">
    <source>
        <dbReference type="SAM" id="Phobius"/>
    </source>
</evidence>
<evidence type="ECO:0000313" key="3">
    <source>
        <dbReference type="EMBL" id="SDP29868.1"/>
    </source>
</evidence>
<keyword evidence="2" id="KW-0812">Transmembrane</keyword>
<evidence type="ECO:0000256" key="1">
    <source>
        <dbReference type="SAM" id="MobiDB-lite"/>
    </source>
</evidence>
<dbReference type="EMBL" id="FNJN01000007">
    <property type="protein sequence ID" value="SDP29868.1"/>
    <property type="molecule type" value="Genomic_DNA"/>
</dbReference>
<name>A0A1H0RLM6_MICTS</name>
<dbReference type="Proteomes" id="UP000186456">
    <property type="component" value="Unassembled WGS sequence"/>
</dbReference>
<keyword evidence="2" id="KW-1133">Transmembrane helix</keyword>
<dbReference type="Pfam" id="PF14029">
    <property type="entry name" value="DUF4244"/>
    <property type="match status" value="1"/>
</dbReference>
<organism evidence="3 4">
    <name type="scientific">Microbacterium testaceum (strain StLB037)</name>
    <dbReference type="NCBI Taxonomy" id="979556"/>
    <lineage>
        <taxon>Bacteria</taxon>
        <taxon>Bacillati</taxon>
        <taxon>Actinomycetota</taxon>
        <taxon>Actinomycetes</taxon>
        <taxon>Micrococcales</taxon>
        <taxon>Microbacteriaceae</taxon>
        <taxon>Microbacterium</taxon>
    </lineage>
</organism>
<keyword evidence="2" id="KW-0472">Membrane</keyword>
<protein>
    <submittedName>
        <fullName evidence="3">Uncharacterized protein</fullName>
    </submittedName>
</protein>
<dbReference type="AlphaFoldDB" id="A0A1H0RLM6"/>
<feature type="region of interest" description="Disordered" evidence="1">
    <location>
        <begin position="1"/>
        <end position="21"/>
    </location>
</feature>
<gene>
    <name evidence="3" type="ORF">SAMN04487788_2871</name>
</gene>